<feature type="region of interest" description="Disordered" evidence="1">
    <location>
        <begin position="80"/>
        <end position="104"/>
    </location>
</feature>
<reference evidence="2 3" key="1">
    <citation type="journal article" date="2010" name="Proc. Natl. Acad. Sci. U.S.A.">
        <title>Insights into evolution of multicellular fungi from the assembled chromosomes of the mushroom Coprinopsis cinerea (Coprinus cinereus).</title>
        <authorList>
            <person name="Stajich J.E."/>
            <person name="Wilke S.K."/>
            <person name="Ahren D."/>
            <person name="Au C.H."/>
            <person name="Birren B.W."/>
            <person name="Borodovsky M."/>
            <person name="Burns C."/>
            <person name="Canback B."/>
            <person name="Casselton L.A."/>
            <person name="Cheng C.K."/>
            <person name="Deng J."/>
            <person name="Dietrich F.S."/>
            <person name="Fargo D.C."/>
            <person name="Farman M.L."/>
            <person name="Gathman A.C."/>
            <person name="Goldberg J."/>
            <person name="Guigo R."/>
            <person name="Hoegger P.J."/>
            <person name="Hooker J.B."/>
            <person name="Huggins A."/>
            <person name="James T.Y."/>
            <person name="Kamada T."/>
            <person name="Kilaru S."/>
            <person name="Kodira C."/>
            <person name="Kues U."/>
            <person name="Kupfer D."/>
            <person name="Kwan H.S."/>
            <person name="Lomsadze A."/>
            <person name="Li W."/>
            <person name="Lilly W.W."/>
            <person name="Ma L.J."/>
            <person name="Mackey A.J."/>
            <person name="Manning G."/>
            <person name="Martin F."/>
            <person name="Muraguchi H."/>
            <person name="Natvig D.O."/>
            <person name="Palmerini H."/>
            <person name="Ramesh M.A."/>
            <person name="Rehmeyer C.J."/>
            <person name="Roe B.A."/>
            <person name="Shenoy N."/>
            <person name="Stanke M."/>
            <person name="Ter-Hovhannisyan V."/>
            <person name="Tunlid A."/>
            <person name="Velagapudi R."/>
            <person name="Vision T.J."/>
            <person name="Zeng Q."/>
            <person name="Zolan M.E."/>
            <person name="Pukkila P.J."/>
        </authorList>
    </citation>
    <scope>NUCLEOTIDE SEQUENCE [LARGE SCALE GENOMIC DNA]</scope>
    <source>
        <strain evidence="3">Okayama-7 / 130 / ATCC MYA-4618 / FGSC 9003</strain>
    </source>
</reference>
<evidence type="ECO:0000313" key="2">
    <source>
        <dbReference type="EMBL" id="EFI28364.1"/>
    </source>
</evidence>
<dbReference type="Proteomes" id="UP000001861">
    <property type="component" value="Unassembled WGS sequence"/>
</dbReference>
<dbReference type="AlphaFoldDB" id="D6RKW6"/>
<accession>D6RKW6</accession>
<name>D6RKW6_COPC7</name>
<dbReference type="KEGG" id="cci:CC1G_13898"/>
<dbReference type="OMA" id="FSNDAGV"/>
<evidence type="ECO:0008006" key="4">
    <source>
        <dbReference type="Google" id="ProtNLM"/>
    </source>
</evidence>
<evidence type="ECO:0000256" key="1">
    <source>
        <dbReference type="SAM" id="MobiDB-lite"/>
    </source>
</evidence>
<dbReference type="RefSeq" id="XP_002911858.1">
    <property type="nucleotide sequence ID" value="XM_002911812.1"/>
</dbReference>
<protein>
    <recommendedName>
        <fullName evidence="4">F-box domain-containing protein</fullName>
    </recommendedName>
</protein>
<dbReference type="VEuPathDB" id="FungiDB:CC1G_13898"/>
<feature type="compositionally biased region" description="Low complexity" evidence="1">
    <location>
        <begin position="81"/>
        <end position="94"/>
    </location>
</feature>
<dbReference type="EMBL" id="AACS02000002">
    <property type="protein sequence ID" value="EFI28364.1"/>
    <property type="molecule type" value="Genomic_DNA"/>
</dbReference>
<dbReference type="GeneID" id="9379771"/>
<dbReference type="HOGENOM" id="CLU_053715_0_0_1"/>
<dbReference type="SUPFAM" id="SSF52047">
    <property type="entry name" value="RNI-like"/>
    <property type="match status" value="1"/>
</dbReference>
<dbReference type="eggNOG" id="ENOG502SMVZ">
    <property type="taxonomic scope" value="Eukaryota"/>
</dbReference>
<dbReference type="OrthoDB" id="3264363at2759"/>
<evidence type="ECO:0000313" key="3">
    <source>
        <dbReference type="Proteomes" id="UP000001861"/>
    </source>
</evidence>
<comment type="caution">
    <text evidence="2">The sequence shown here is derived from an EMBL/GenBank/DDBJ whole genome shotgun (WGS) entry which is preliminary data.</text>
</comment>
<proteinExistence type="predicted"/>
<gene>
    <name evidence="2" type="ORF">CC1G_13898</name>
</gene>
<keyword evidence="3" id="KW-1185">Reference proteome</keyword>
<sequence length="224" mass="25278">MCLTHLITSYSLTELREDILLFVPQHLRQSLVRYTSIHSPLPNSRLFALYEAESHANGEIIVIGPNNSIRDDYFIQASAASTEGPSTSTSRSSPSPTPSIEDDWEAEDTSPALLRVVAIVSTHLSTSTVLSIPPTITHLALIHLPTPIPLHRLPFVCPLLVFLDLSFNTWLQDPPEETLKSWDRVYWGRWSQLKVLGLRGCDMSPDRLEKVNEGRWDDVRIVRE</sequence>
<dbReference type="InParanoid" id="D6RKW6"/>
<organism evidence="2 3">
    <name type="scientific">Coprinopsis cinerea (strain Okayama-7 / 130 / ATCC MYA-4618 / FGSC 9003)</name>
    <name type="common">Inky cap fungus</name>
    <name type="synonym">Hormographiella aspergillata</name>
    <dbReference type="NCBI Taxonomy" id="240176"/>
    <lineage>
        <taxon>Eukaryota</taxon>
        <taxon>Fungi</taxon>
        <taxon>Dikarya</taxon>
        <taxon>Basidiomycota</taxon>
        <taxon>Agaricomycotina</taxon>
        <taxon>Agaricomycetes</taxon>
        <taxon>Agaricomycetidae</taxon>
        <taxon>Agaricales</taxon>
        <taxon>Agaricineae</taxon>
        <taxon>Psathyrellaceae</taxon>
        <taxon>Coprinopsis</taxon>
    </lineage>
</organism>